<feature type="compositionally biased region" description="Polar residues" evidence="1">
    <location>
        <begin position="39"/>
        <end position="80"/>
    </location>
</feature>
<evidence type="ECO:0000313" key="4">
    <source>
        <dbReference type="Proteomes" id="UP000318384"/>
    </source>
</evidence>
<organism evidence="3 4">
    <name type="scientific">Gimesia aquarii</name>
    <dbReference type="NCBI Taxonomy" id="2527964"/>
    <lineage>
        <taxon>Bacteria</taxon>
        <taxon>Pseudomonadati</taxon>
        <taxon>Planctomycetota</taxon>
        <taxon>Planctomycetia</taxon>
        <taxon>Planctomycetales</taxon>
        <taxon>Planctomycetaceae</taxon>
        <taxon>Gimesia</taxon>
    </lineage>
</organism>
<sequence>MAIQFDCPYCTSTLKVPDETAGKQGDCPRCGTKLVIPNPFTTAEGQPPTQTEPTQSAPQQQPVEQTSNTEQTVDQTNDSPPESPQPAPMTSATSRYLRKRKRSNWGGILSFLFFFSLMLGVAFYFYWIYGPRLEGSLVAARLNSQSAKLEQQLKPDGLGLSDEVIQLVNQHLNETPRRVKSDLMDLLFYGSEKGGLHVRLKPGDQTELVRVELTGDPALMDYISKNGVQLDQPRLAEYQSELKQFYTDWQHSLETGEGVHNLINYRNTVGLNSLMGGLGYHMEARVNNKIYPCVHDDFQGGLYFLVPKGTLQFEMIGRELKSGRTPFPGKYQVQVTQEYPSAP</sequence>
<proteinExistence type="predicted"/>
<feature type="transmembrane region" description="Helical" evidence="2">
    <location>
        <begin position="105"/>
        <end position="127"/>
    </location>
</feature>
<dbReference type="EMBL" id="CP037422">
    <property type="protein sequence ID" value="QDU07912.1"/>
    <property type="molecule type" value="Genomic_DNA"/>
</dbReference>
<dbReference type="Proteomes" id="UP000318384">
    <property type="component" value="Chromosome"/>
</dbReference>
<dbReference type="Gene3D" id="2.20.28.160">
    <property type="match status" value="1"/>
</dbReference>
<feature type="region of interest" description="Disordered" evidence="1">
    <location>
        <begin position="38"/>
        <end position="95"/>
    </location>
</feature>
<accession>A0A517WRN5</accession>
<evidence type="ECO:0000256" key="2">
    <source>
        <dbReference type="SAM" id="Phobius"/>
    </source>
</evidence>
<gene>
    <name evidence="3" type="ORF">V202x_12730</name>
</gene>
<dbReference type="OrthoDB" id="209478at2"/>
<keyword evidence="2" id="KW-1133">Transmembrane helix</keyword>
<dbReference type="RefSeq" id="WP_145172205.1">
    <property type="nucleotide sequence ID" value="NZ_CP037422.1"/>
</dbReference>
<keyword evidence="4" id="KW-1185">Reference proteome</keyword>
<reference evidence="3 4" key="1">
    <citation type="submission" date="2019-03" db="EMBL/GenBank/DDBJ databases">
        <title>Deep-cultivation of Planctomycetes and their phenomic and genomic characterization uncovers novel biology.</title>
        <authorList>
            <person name="Wiegand S."/>
            <person name="Jogler M."/>
            <person name="Boedeker C."/>
            <person name="Pinto D."/>
            <person name="Vollmers J."/>
            <person name="Rivas-Marin E."/>
            <person name="Kohn T."/>
            <person name="Peeters S.H."/>
            <person name="Heuer A."/>
            <person name="Rast P."/>
            <person name="Oberbeckmann S."/>
            <person name="Bunk B."/>
            <person name="Jeske O."/>
            <person name="Meyerdierks A."/>
            <person name="Storesund J.E."/>
            <person name="Kallscheuer N."/>
            <person name="Luecker S."/>
            <person name="Lage O.M."/>
            <person name="Pohl T."/>
            <person name="Merkel B.J."/>
            <person name="Hornburger P."/>
            <person name="Mueller R.-W."/>
            <person name="Bruemmer F."/>
            <person name="Labrenz M."/>
            <person name="Spormann A.M."/>
            <person name="Op den Camp H."/>
            <person name="Overmann J."/>
            <person name="Amann R."/>
            <person name="Jetten M.S.M."/>
            <person name="Mascher T."/>
            <person name="Medema M.H."/>
            <person name="Devos D.P."/>
            <person name="Kaster A.-K."/>
            <person name="Ovreas L."/>
            <person name="Rohde M."/>
            <person name="Galperin M.Y."/>
            <person name="Jogler C."/>
        </authorList>
    </citation>
    <scope>NUCLEOTIDE SEQUENCE [LARGE SCALE GENOMIC DNA]</scope>
    <source>
        <strain evidence="3 4">V202</strain>
    </source>
</reference>
<protein>
    <submittedName>
        <fullName evidence="3">Uncharacterized protein</fullName>
    </submittedName>
</protein>
<keyword evidence="2" id="KW-0812">Transmembrane</keyword>
<keyword evidence="2" id="KW-0472">Membrane</keyword>
<dbReference type="AlphaFoldDB" id="A0A517WRN5"/>
<name>A0A517WRN5_9PLAN</name>
<evidence type="ECO:0000313" key="3">
    <source>
        <dbReference type="EMBL" id="QDU07912.1"/>
    </source>
</evidence>
<evidence type="ECO:0000256" key="1">
    <source>
        <dbReference type="SAM" id="MobiDB-lite"/>
    </source>
</evidence>